<dbReference type="Gene3D" id="2.40.160.60">
    <property type="entry name" value="Outer membrane protein transport protein (OMPP1/FadL/TodX)"/>
    <property type="match status" value="1"/>
</dbReference>
<evidence type="ECO:0008006" key="3">
    <source>
        <dbReference type="Google" id="ProtNLM"/>
    </source>
</evidence>
<proteinExistence type="predicted"/>
<reference evidence="1 2" key="1">
    <citation type="submission" date="2018-12" db="EMBL/GenBank/DDBJ databases">
        <title>Rubrispira sanarue gen. nov., sp., nov., a member of the order Silvanigrellales, isolated from a brackish lake in Hamamatsu Japan.</title>
        <authorList>
            <person name="Maejima Y."/>
            <person name="Iino T."/>
            <person name="Muraguchi Y."/>
            <person name="Fukuda K."/>
            <person name="Nojiri H."/>
            <person name="Ohkuma M."/>
            <person name="Moriuchi R."/>
            <person name="Dohra H."/>
            <person name="Kimbara K."/>
            <person name="Shintani M."/>
        </authorList>
    </citation>
    <scope>NUCLEOTIDE SEQUENCE [LARGE SCALE GENOMIC DNA]</scope>
    <source>
        <strain evidence="1 2">RF1110005</strain>
    </source>
</reference>
<name>A0A4P2VTD0_FLUSA</name>
<gene>
    <name evidence="1" type="ORF">JCM31447_05810</name>
</gene>
<evidence type="ECO:0000313" key="1">
    <source>
        <dbReference type="EMBL" id="BBH52142.1"/>
    </source>
</evidence>
<evidence type="ECO:0000313" key="2">
    <source>
        <dbReference type="Proteomes" id="UP000291236"/>
    </source>
</evidence>
<organism evidence="1 2">
    <name type="scientific">Fluviispira sanaruensis</name>
    <dbReference type="NCBI Taxonomy" id="2493639"/>
    <lineage>
        <taxon>Bacteria</taxon>
        <taxon>Pseudomonadati</taxon>
        <taxon>Bdellovibrionota</taxon>
        <taxon>Oligoflexia</taxon>
        <taxon>Silvanigrellales</taxon>
        <taxon>Silvanigrellaceae</taxon>
        <taxon>Fluviispira</taxon>
    </lineage>
</organism>
<accession>A0A4P2VTD0</accession>
<dbReference type="RefSeq" id="WP_130606333.1">
    <property type="nucleotide sequence ID" value="NZ_AP019368.1"/>
</dbReference>
<dbReference type="Proteomes" id="UP000291236">
    <property type="component" value="Chromosome"/>
</dbReference>
<dbReference type="EMBL" id="AP019368">
    <property type="protein sequence ID" value="BBH52142.1"/>
    <property type="molecule type" value="Genomic_DNA"/>
</dbReference>
<keyword evidence="2" id="KW-1185">Reference proteome</keyword>
<dbReference type="KEGG" id="sbf:JCM31447_05810"/>
<dbReference type="AlphaFoldDB" id="A0A4P2VTD0"/>
<protein>
    <recommendedName>
        <fullName evidence="3">DUF5723 domain-containing protein</fullName>
    </recommendedName>
</protein>
<sequence>MDGIIIFIKSRFNITILVIILFKTQVIYSQELQREYRSSRFLGRGDTGIADANGGDSIFYNPAAIAYANNILNEIVIISPQIEGTSNFISLYDSAQGNGNVASLLAANQNKVYSAAGQSLTGIIFKKVSLGVMDRINSNIYAGIDPTTGIPTANIYGANRAGVYFTLAHDFFDGHLLVGINGKYIQKREVNLSISALDVDSEISNNSLKTMITNSLNVGSGVGADIGLLLVLHKESSTQLGITVRNLGMQYRWTVPEGSKAPTSEPTVFDTGFKTTFGTKKSRVGIYADFRDISNTENTDIGKRIHLGAEYVLNNFFGIMTGLNQGYPTFGLFLNFKFIKIEGGMYTEEIGKITGSLPSERFFSRIVLGWLI</sequence>
<dbReference type="OrthoDB" id="5290811at2"/>